<name>A0A1J1IWR7_9DIPT</name>
<keyword evidence="2" id="KW-1185">Reference proteome</keyword>
<reference evidence="1 2" key="1">
    <citation type="submission" date="2015-04" db="EMBL/GenBank/DDBJ databases">
        <authorList>
            <person name="Syromyatnikov M.Y."/>
            <person name="Popov V.N."/>
        </authorList>
    </citation>
    <scope>NUCLEOTIDE SEQUENCE [LARGE SCALE GENOMIC DNA]</scope>
</reference>
<proteinExistence type="predicted"/>
<sequence length="88" mass="10425">MKIEKWVKNEINKRWNEASGLRYSKMMMKEPNTRRAKSLLNLSRNDLRVMMGGLNRTLLLIQTLEFNAKYAIYKLEMGKLHMGSFKLC</sequence>
<dbReference type="Proteomes" id="UP000183832">
    <property type="component" value="Unassembled WGS sequence"/>
</dbReference>
<dbReference type="OrthoDB" id="7765170at2759"/>
<dbReference type="EMBL" id="CVRI01000063">
    <property type="protein sequence ID" value="CRL04544.1"/>
    <property type="molecule type" value="Genomic_DNA"/>
</dbReference>
<accession>A0A1J1IWR7</accession>
<evidence type="ECO:0000313" key="1">
    <source>
        <dbReference type="EMBL" id="CRL04544.1"/>
    </source>
</evidence>
<protein>
    <submittedName>
        <fullName evidence="1">CLUMA_CG017617, isoform A</fullName>
    </submittedName>
</protein>
<gene>
    <name evidence="1" type="ORF">CLUMA_CG017617</name>
</gene>
<evidence type="ECO:0000313" key="2">
    <source>
        <dbReference type="Proteomes" id="UP000183832"/>
    </source>
</evidence>
<dbReference type="AlphaFoldDB" id="A0A1J1IWR7"/>
<organism evidence="1 2">
    <name type="scientific">Clunio marinus</name>
    <dbReference type="NCBI Taxonomy" id="568069"/>
    <lineage>
        <taxon>Eukaryota</taxon>
        <taxon>Metazoa</taxon>
        <taxon>Ecdysozoa</taxon>
        <taxon>Arthropoda</taxon>
        <taxon>Hexapoda</taxon>
        <taxon>Insecta</taxon>
        <taxon>Pterygota</taxon>
        <taxon>Neoptera</taxon>
        <taxon>Endopterygota</taxon>
        <taxon>Diptera</taxon>
        <taxon>Nematocera</taxon>
        <taxon>Chironomoidea</taxon>
        <taxon>Chironomidae</taxon>
        <taxon>Clunio</taxon>
    </lineage>
</organism>